<reference evidence="2 3" key="1">
    <citation type="submission" date="2019-03" db="EMBL/GenBank/DDBJ databases">
        <title>Genomic Encyclopedia of Type Strains, Phase IV (KMG-IV): sequencing the most valuable type-strain genomes for metagenomic binning, comparative biology and taxonomic classification.</title>
        <authorList>
            <person name="Goeker M."/>
        </authorList>
    </citation>
    <scope>NUCLEOTIDE SEQUENCE [LARGE SCALE GENOMIC DNA]</scope>
    <source>
        <strain evidence="2 3">DSM 11170</strain>
    </source>
</reference>
<name>A0A4R2RG04_9FIRM</name>
<evidence type="ECO:0000313" key="3">
    <source>
        <dbReference type="Proteomes" id="UP000294813"/>
    </source>
</evidence>
<keyword evidence="3" id="KW-1185">Reference proteome</keyword>
<dbReference type="EMBL" id="SLXT01000020">
    <property type="protein sequence ID" value="TCP62590.1"/>
    <property type="molecule type" value="Genomic_DNA"/>
</dbReference>
<keyword evidence="1" id="KW-0812">Transmembrane</keyword>
<dbReference type="AlphaFoldDB" id="A0A4R2RG04"/>
<evidence type="ECO:0000313" key="2">
    <source>
        <dbReference type="EMBL" id="TCP62590.1"/>
    </source>
</evidence>
<proteinExistence type="predicted"/>
<feature type="transmembrane region" description="Helical" evidence="1">
    <location>
        <begin position="6"/>
        <end position="27"/>
    </location>
</feature>
<keyword evidence="1" id="KW-0472">Membrane</keyword>
<comment type="caution">
    <text evidence="2">The sequence shown here is derived from an EMBL/GenBank/DDBJ whole genome shotgun (WGS) entry which is preliminary data.</text>
</comment>
<feature type="transmembrane region" description="Helical" evidence="1">
    <location>
        <begin position="39"/>
        <end position="58"/>
    </location>
</feature>
<evidence type="ECO:0000256" key="1">
    <source>
        <dbReference type="SAM" id="Phobius"/>
    </source>
</evidence>
<dbReference type="Proteomes" id="UP000294813">
    <property type="component" value="Unassembled WGS sequence"/>
</dbReference>
<feature type="transmembrane region" description="Helical" evidence="1">
    <location>
        <begin position="78"/>
        <end position="100"/>
    </location>
</feature>
<accession>A0A4R2RG04</accession>
<dbReference type="Pfam" id="PF19865">
    <property type="entry name" value="DUF6338"/>
    <property type="match status" value="1"/>
</dbReference>
<keyword evidence="1" id="KW-1133">Transmembrane helix</keyword>
<dbReference type="RefSeq" id="WP_131919765.1">
    <property type="nucleotide sequence ID" value="NZ_JAOQNU010000019.1"/>
</dbReference>
<gene>
    <name evidence="2" type="ORF">EDD73_1207</name>
</gene>
<dbReference type="InterPro" id="IPR045919">
    <property type="entry name" value="DUF6338"/>
</dbReference>
<protein>
    <submittedName>
        <fullName evidence="2">Uncharacterized protein</fullName>
    </submittedName>
</protein>
<sequence>MPSDLTFFQFLFFFIPGFISIKVYDLLMPGLPRDFSQAIYEAIAYSSLNFAAMSWMIWPLVTGNVLMVNPARGAVELMVILMIMPVIWPLLIIHLSRLPWVARYIVTLKRRPWDEVFSDRQHYWVIVHLKDGRKIGGKYGDNSYASVFPENEQIYLEELWQIDDHGAFDRKVERSQGMIILNTEIVAVEFFEP</sequence>
<organism evidence="2 3">
    <name type="scientific">Heliophilum fasciatum</name>
    <dbReference type="NCBI Taxonomy" id="35700"/>
    <lineage>
        <taxon>Bacteria</taxon>
        <taxon>Bacillati</taxon>
        <taxon>Bacillota</taxon>
        <taxon>Clostridia</taxon>
        <taxon>Eubacteriales</taxon>
        <taxon>Heliobacteriaceae</taxon>
        <taxon>Heliophilum</taxon>
    </lineage>
</organism>
<dbReference type="OrthoDB" id="6506297at2"/>